<dbReference type="InterPro" id="IPR020084">
    <property type="entry name" value="NUDIX_hydrolase_CS"/>
</dbReference>
<evidence type="ECO:0000256" key="1">
    <source>
        <dbReference type="ARBA" id="ARBA00001946"/>
    </source>
</evidence>
<dbReference type="PANTHER" id="PTHR43046">
    <property type="entry name" value="GDP-MANNOSE MANNOSYL HYDROLASE"/>
    <property type="match status" value="1"/>
</dbReference>
<reference evidence="5 6" key="1">
    <citation type="submission" date="2018-08" db="EMBL/GenBank/DDBJ databases">
        <title>Genome sequence of Halobacillus trueperi KCTC 3686.</title>
        <authorList>
            <person name="Cho K.H."/>
            <person name="Kwak M.-J."/>
            <person name="Kim B.-Y."/>
            <person name="Chun J."/>
        </authorList>
    </citation>
    <scope>NUCLEOTIDE SEQUENCE [LARGE SCALE GENOMIC DNA]</scope>
    <source>
        <strain evidence="5 6">KCTC 3686</strain>
    </source>
</reference>
<name>A0A3E0J073_9BACI</name>
<dbReference type="SUPFAM" id="SSF55811">
    <property type="entry name" value="Nudix"/>
    <property type="match status" value="1"/>
</dbReference>
<dbReference type="Gene3D" id="3.90.79.10">
    <property type="entry name" value="Nucleoside Triphosphate Pyrophosphohydrolase"/>
    <property type="match status" value="1"/>
</dbReference>
<evidence type="ECO:0000313" key="5">
    <source>
        <dbReference type="EMBL" id="REJ06250.1"/>
    </source>
</evidence>
<evidence type="ECO:0000256" key="3">
    <source>
        <dbReference type="RuleBase" id="RU003476"/>
    </source>
</evidence>
<comment type="caution">
    <text evidence="5">The sequence shown here is derived from an EMBL/GenBank/DDBJ whole genome shotgun (WGS) entry which is preliminary data.</text>
</comment>
<dbReference type="GO" id="GO:0016787">
    <property type="term" value="F:hydrolase activity"/>
    <property type="evidence" value="ECO:0007669"/>
    <property type="project" value="UniProtKB-KW"/>
</dbReference>
<dbReference type="InterPro" id="IPR020476">
    <property type="entry name" value="Nudix_hydrolase"/>
</dbReference>
<evidence type="ECO:0000256" key="2">
    <source>
        <dbReference type="ARBA" id="ARBA00022801"/>
    </source>
</evidence>
<keyword evidence="6" id="KW-1185">Reference proteome</keyword>
<comment type="cofactor">
    <cofactor evidence="1">
        <name>Mg(2+)</name>
        <dbReference type="ChEBI" id="CHEBI:18420"/>
    </cofactor>
</comment>
<gene>
    <name evidence="5" type="ORF">DYE48_19210</name>
</gene>
<dbReference type="PRINTS" id="PR00502">
    <property type="entry name" value="NUDIXFAMILY"/>
</dbReference>
<dbReference type="PROSITE" id="PS51462">
    <property type="entry name" value="NUDIX"/>
    <property type="match status" value="1"/>
</dbReference>
<keyword evidence="2 3" id="KW-0378">Hydrolase</keyword>
<feature type="domain" description="Nudix hydrolase" evidence="4">
    <location>
        <begin position="15"/>
        <end position="147"/>
    </location>
</feature>
<proteinExistence type="inferred from homology"/>
<dbReference type="PANTHER" id="PTHR43046:SF2">
    <property type="entry name" value="8-OXO-DGTP DIPHOSPHATASE-RELATED"/>
    <property type="match status" value="1"/>
</dbReference>
<dbReference type="Proteomes" id="UP000256305">
    <property type="component" value="Unassembled WGS sequence"/>
</dbReference>
<accession>A0A3E0J073</accession>
<evidence type="ECO:0000313" key="6">
    <source>
        <dbReference type="Proteomes" id="UP000256305"/>
    </source>
</evidence>
<sequence length="147" mass="16656">MDYVQKMRRMIGTQPLVVAGSTVLVENEQGEMLFQYRMDTKEWGLPGGAMEPGERLEQTAVRELKEETGLGAGDVRQVATFSGEDFFYRYPNGDEVYNVIACFIASEIRGDLSLDHEETSDLRYFSLDSLPENMDMRARIILEKVSG</sequence>
<organism evidence="5 6">
    <name type="scientific">Halobacillus trueperi</name>
    <dbReference type="NCBI Taxonomy" id="156205"/>
    <lineage>
        <taxon>Bacteria</taxon>
        <taxon>Bacillati</taxon>
        <taxon>Bacillota</taxon>
        <taxon>Bacilli</taxon>
        <taxon>Bacillales</taxon>
        <taxon>Bacillaceae</taxon>
        <taxon>Halobacillus</taxon>
    </lineage>
</organism>
<comment type="similarity">
    <text evidence="3">Belongs to the Nudix hydrolase family.</text>
</comment>
<protein>
    <submittedName>
        <fullName evidence="5">NUDIX domain-containing protein</fullName>
    </submittedName>
</protein>
<dbReference type="AlphaFoldDB" id="A0A3E0J073"/>
<dbReference type="PROSITE" id="PS00893">
    <property type="entry name" value="NUDIX_BOX"/>
    <property type="match status" value="1"/>
</dbReference>
<dbReference type="Pfam" id="PF00293">
    <property type="entry name" value="NUDIX"/>
    <property type="match status" value="1"/>
</dbReference>
<dbReference type="RefSeq" id="WP_115824975.1">
    <property type="nucleotide sequence ID" value="NZ_QUAE01000028.1"/>
</dbReference>
<dbReference type="EMBL" id="QUAE01000028">
    <property type="protein sequence ID" value="REJ06250.1"/>
    <property type="molecule type" value="Genomic_DNA"/>
</dbReference>
<dbReference type="CDD" id="cd04677">
    <property type="entry name" value="NUDIX_Hydrolase"/>
    <property type="match status" value="1"/>
</dbReference>
<dbReference type="InterPro" id="IPR015797">
    <property type="entry name" value="NUDIX_hydrolase-like_dom_sf"/>
</dbReference>
<evidence type="ECO:0000259" key="4">
    <source>
        <dbReference type="PROSITE" id="PS51462"/>
    </source>
</evidence>
<dbReference type="InterPro" id="IPR000086">
    <property type="entry name" value="NUDIX_hydrolase_dom"/>
</dbReference>